<reference evidence="3" key="1">
    <citation type="submission" date="2017-02" db="UniProtKB">
        <authorList>
            <consortium name="WormBaseParasite"/>
        </authorList>
    </citation>
    <scope>IDENTIFICATION</scope>
</reference>
<proteinExistence type="predicted"/>
<protein>
    <submittedName>
        <fullName evidence="3">Secreted protein</fullName>
    </submittedName>
</protein>
<gene>
    <name evidence="1" type="ORF">BTMF_LOCUS2921</name>
</gene>
<evidence type="ECO:0000313" key="3">
    <source>
        <dbReference type="WBParaSite" id="BTMF_0000361301-mRNA-1"/>
    </source>
</evidence>
<dbReference type="EMBL" id="UZAG01002540">
    <property type="protein sequence ID" value="VDO13641.1"/>
    <property type="molecule type" value="Genomic_DNA"/>
</dbReference>
<keyword evidence="2" id="KW-1185">Reference proteome</keyword>
<dbReference type="WBParaSite" id="BTMF_0000361301-mRNA-1">
    <property type="protein sequence ID" value="BTMF_0000361301-mRNA-1"/>
    <property type="gene ID" value="BTMF_0000361301"/>
</dbReference>
<evidence type="ECO:0000313" key="1">
    <source>
        <dbReference type="EMBL" id="VDO13641.1"/>
    </source>
</evidence>
<organism evidence="3">
    <name type="scientific">Brugia timori</name>
    <dbReference type="NCBI Taxonomy" id="42155"/>
    <lineage>
        <taxon>Eukaryota</taxon>
        <taxon>Metazoa</taxon>
        <taxon>Ecdysozoa</taxon>
        <taxon>Nematoda</taxon>
        <taxon>Chromadorea</taxon>
        <taxon>Rhabditida</taxon>
        <taxon>Spirurina</taxon>
        <taxon>Spiruromorpha</taxon>
        <taxon>Filarioidea</taxon>
        <taxon>Onchocercidae</taxon>
        <taxon>Brugia</taxon>
    </lineage>
</organism>
<accession>A0A0R3QB88</accession>
<sequence>MSKDFCISSKVSLIVCGLSVHFWINVSKSKSNPVFDLSPISPGVVLCTAIEAPRGLFPVNILRWPDGPSYLGAPMSFCFDLLCNLSLGERKEIQKRWLRYLHA</sequence>
<dbReference type="AlphaFoldDB" id="A0A0R3QB88"/>
<dbReference type="Proteomes" id="UP000280834">
    <property type="component" value="Unassembled WGS sequence"/>
</dbReference>
<reference evidence="1 2" key="2">
    <citation type="submission" date="2018-11" db="EMBL/GenBank/DDBJ databases">
        <authorList>
            <consortium name="Pathogen Informatics"/>
        </authorList>
    </citation>
    <scope>NUCLEOTIDE SEQUENCE [LARGE SCALE GENOMIC DNA]</scope>
</reference>
<name>A0A0R3QB88_9BILA</name>
<evidence type="ECO:0000313" key="2">
    <source>
        <dbReference type="Proteomes" id="UP000280834"/>
    </source>
</evidence>